<dbReference type="EMBL" id="CAJVAX010000017">
    <property type="protein sequence ID" value="CAG7641782.1"/>
    <property type="molecule type" value="Genomic_DNA"/>
</dbReference>
<gene>
    <name evidence="2" type="ORF">SBRY_30573</name>
</gene>
<feature type="compositionally biased region" description="Basic and acidic residues" evidence="1">
    <location>
        <begin position="28"/>
        <end position="40"/>
    </location>
</feature>
<accession>A0A9W4MBL7</accession>
<feature type="compositionally biased region" description="Basic residues" evidence="1">
    <location>
        <begin position="70"/>
        <end position="105"/>
    </location>
</feature>
<protein>
    <submittedName>
        <fullName evidence="2">Uncharacterized protein</fullName>
    </submittedName>
</protein>
<evidence type="ECO:0000313" key="3">
    <source>
        <dbReference type="Proteomes" id="UP001153328"/>
    </source>
</evidence>
<reference evidence="2" key="1">
    <citation type="submission" date="2021-06" db="EMBL/GenBank/DDBJ databases">
        <authorList>
            <person name="Arsene-Ploetze F."/>
        </authorList>
    </citation>
    <scope>NUCLEOTIDE SEQUENCE</scope>
    <source>
        <strain evidence="2">SBRY1</strain>
    </source>
</reference>
<sequence length="105" mass="11620">MGRGQPFHGLPHHLTEPCGRGGGLVEAPDPRAARSLDLPRRPTAPLRRVGHRFPVGARNSDQDLSDSRGRRGPGRPCRRGGARRRPQRRRDRPGTRHGARPPRAP</sequence>
<keyword evidence="3" id="KW-1185">Reference proteome</keyword>
<evidence type="ECO:0000256" key="1">
    <source>
        <dbReference type="SAM" id="MobiDB-lite"/>
    </source>
</evidence>
<dbReference type="Proteomes" id="UP001153328">
    <property type="component" value="Unassembled WGS sequence"/>
</dbReference>
<organism evidence="2 3">
    <name type="scientific">Actinacidiphila bryophytorum</name>
    <dbReference type="NCBI Taxonomy" id="1436133"/>
    <lineage>
        <taxon>Bacteria</taxon>
        <taxon>Bacillati</taxon>
        <taxon>Actinomycetota</taxon>
        <taxon>Actinomycetes</taxon>
        <taxon>Kitasatosporales</taxon>
        <taxon>Streptomycetaceae</taxon>
        <taxon>Actinacidiphila</taxon>
    </lineage>
</organism>
<feature type="region of interest" description="Disordered" evidence="1">
    <location>
        <begin position="1"/>
        <end position="105"/>
    </location>
</feature>
<evidence type="ECO:0000313" key="2">
    <source>
        <dbReference type="EMBL" id="CAG7641782.1"/>
    </source>
</evidence>
<proteinExistence type="predicted"/>
<comment type="caution">
    <text evidence="2">The sequence shown here is derived from an EMBL/GenBank/DDBJ whole genome shotgun (WGS) entry which is preliminary data.</text>
</comment>
<name>A0A9W4MBL7_9ACTN</name>
<dbReference type="AlphaFoldDB" id="A0A9W4MBL7"/>